<protein>
    <recommendedName>
        <fullName evidence="4">DUF5673 domain-containing protein</fullName>
    </recommendedName>
</protein>
<accession>A0A1G2SYF4</accession>
<dbReference type="Proteomes" id="UP000178107">
    <property type="component" value="Unassembled WGS sequence"/>
</dbReference>
<evidence type="ECO:0000256" key="1">
    <source>
        <dbReference type="SAM" id="Phobius"/>
    </source>
</evidence>
<name>A0A1G2SYF4_9BACT</name>
<feature type="transmembrane region" description="Helical" evidence="1">
    <location>
        <begin position="26"/>
        <end position="59"/>
    </location>
</feature>
<comment type="caution">
    <text evidence="2">The sequence shown here is derived from an EMBL/GenBank/DDBJ whole genome shotgun (WGS) entry which is preliminary data.</text>
</comment>
<keyword evidence="1" id="KW-0472">Membrane</keyword>
<keyword evidence="1" id="KW-1133">Transmembrane helix</keyword>
<dbReference type="AlphaFoldDB" id="A0A1G2SYF4"/>
<keyword evidence="1" id="KW-0812">Transmembrane</keyword>
<evidence type="ECO:0000313" key="3">
    <source>
        <dbReference type="Proteomes" id="UP000178107"/>
    </source>
</evidence>
<proteinExistence type="predicted"/>
<evidence type="ECO:0000313" key="2">
    <source>
        <dbReference type="EMBL" id="OHA90023.1"/>
    </source>
</evidence>
<organism evidence="2 3">
    <name type="scientific">Candidatus Zambryskibacteria bacterium RIFCSPHIGHO2_01_FULL_46_25</name>
    <dbReference type="NCBI Taxonomy" id="1802738"/>
    <lineage>
        <taxon>Bacteria</taxon>
        <taxon>Candidatus Zambryskiibacteriota</taxon>
    </lineage>
</organism>
<evidence type="ECO:0008006" key="4">
    <source>
        <dbReference type="Google" id="ProtNLM"/>
    </source>
</evidence>
<reference evidence="2 3" key="1">
    <citation type="journal article" date="2016" name="Nat. Commun.">
        <title>Thousands of microbial genomes shed light on interconnected biogeochemical processes in an aquifer system.</title>
        <authorList>
            <person name="Anantharaman K."/>
            <person name="Brown C.T."/>
            <person name="Hug L.A."/>
            <person name="Sharon I."/>
            <person name="Castelle C.J."/>
            <person name="Probst A.J."/>
            <person name="Thomas B.C."/>
            <person name="Singh A."/>
            <person name="Wilkins M.J."/>
            <person name="Karaoz U."/>
            <person name="Brodie E.L."/>
            <person name="Williams K.H."/>
            <person name="Hubbard S.S."/>
            <person name="Banfield J.F."/>
        </authorList>
    </citation>
    <scope>NUCLEOTIDE SEQUENCE [LARGE SCALE GENOMIC DNA]</scope>
</reference>
<gene>
    <name evidence="2" type="ORF">A2838_00070</name>
</gene>
<sequence length="158" mass="18162">MKKTSAPFKIEWDTHEYEHKERSQDWFWAVGIVTLAVAVTSVILGNIIFAILVLTAVFALAIFINRPPENVRVTVDETGITRGRVRYPYESLKSFWLDEDHPFPKIILQSTKPLMPLIVVPLGKEVDAIKVNDTLSRFLTEEYHSLPFVEKVLEYLGF</sequence>
<dbReference type="EMBL" id="MHVH01000006">
    <property type="protein sequence ID" value="OHA90023.1"/>
    <property type="molecule type" value="Genomic_DNA"/>
</dbReference>